<dbReference type="AlphaFoldDB" id="M4VH54"/>
<evidence type="ECO:0000313" key="3">
    <source>
        <dbReference type="Proteomes" id="UP000011932"/>
    </source>
</evidence>
<evidence type="ECO:0000313" key="2">
    <source>
        <dbReference type="EMBL" id="AGH98513.1"/>
    </source>
</evidence>
<feature type="signal peptide" evidence="1">
    <location>
        <begin position="1"/>
        <end position="23"/>
    </location>
</feature>
<reference evidence="2 3" key="1">
    <citation type="journal article" date="2013" name="ISME J.">
        <title>By their genes ye shall know them: genomic signatures of predatory bacteria.</title>
        <authorList>
            <person name="Pasternak Z."/>
            <person name="Pietrokovski S."/>
            <person name="Rotem O."/>
            <person name="Gophna U."/>
            <person name="Lurie-Weinberger M.N."/>
            <person name="Jurkevitch E."/>
        </authorList>
    </citation>
    <scope>NUCLEOTIDE SEQUENCE [LARGE SCALE GENOMIC DNA]</scope>
    <source>
        <strain evidence="2">EPB</strain>
    </source>
</reference>
<gene>
    <name evidence="2" type="ORF">A11S_1711</name>
</gene>
<evidence type="ECO:0000256" key="1">
    <source>
        <dbReference type="SAM" id="SignalP"/>
    </source>
</evidence>
<proteinExistence type="predicted"/>
<keyword evidence="1" id="KW-0732">Signal</keyword>
<dbReference type="HOGENOM" id="CLU_1271077_0_0_5"/>
<dbReference type="OrthoDB" id="9821902at2"/>
<dbReference type="RefSeq" id="WP_015468044.1">
    <property type="nucleotide sequence ID" value="NC_020812.1"/>
</dbReference>
<dbReference type="EMBL" id="CP003538">
    <property type="protein sequence ID" value="AGH98513.1"/>
    <property type="molecule type" value="Genomic_DNA"/>
</dbReference>
<name>M4VH54_9BACT</name>
<accession>M4VH54</accession>
<sequence length="218" mass="24082">MSFRTAILCAGLLACFVPSSAHAADAVNCDVAYQNIAQDYWVIVNDMVQFKSMFDHYDRICTQHAPDQIAALQPTANQLRTQVKRDIDNARAVMNHLFDETFPTMVPAACKGDAKAREGVKKSFLKNMDDKAAITQKRLDKGYVTNGKDDPALALCANLAPMKVKVEKHLGPTLEHPLLEMATLHSSLIRHAPKQRKKAFALYRAALDDVSAGKETTP</sequence>
<organism evidence="2 3">
    <name type="scientific">Micavibrio aeruginosavorus EPB</name>
    <dbReference type="NCBI Taxonomy" id="349215"/>
    <lineage>
        <taxon>Bacteria</taxon>
        <taxon>Pseudomonadati</taxon>
        <taxon>Bdellovibrionota</taxon>
        <taxon>Bdellovibrionia</taxon>
        <taxon>Bdellovibrionales</taxon>
        <taxon>Pseudobdellovibrionaceae</taxon>
        <taxon>Micavibrio</taxon>
    </lineage>
</organism>
<dbReference type="Proteomes" id="UP000011932">
    <property type="component" value="Chromosome"/>
</dbReference>
<dbReference type="PROSITE" id="PS51257">
    <property type="entry name" value="PROKAR_LIPOPROTEIN"/>
    <property type="match status" value="1"/>
</dbReference>
<protein>
    <submittedName>
        <fullName evidence="2">Uncharacterized protein</fullName>
    </submittedName>
</protein>
<feature type="chain" id="PRO_5004060311" evidence="1">
    <location>
        <begin position="24"/>
        <end position="218"/>
    </location>
</feature>
<dbReference type="KEGG" id="man:A11S_1711"/>